<dbReference type="GO" id="GO:0010181">
    <property type="term" value="F:FMN binding"/>
    <property type="evidence" value="ECO:0007669"/>
    <property type="project" value="InterPro"/>
</dbReference>
<dbReference type="PANTHER" id="PTHR30466:SF11">
    <property type="entry name" value="FLAVIN-DEPENDENT MONOOXYGENASE, REDUCTASE SUBUNIT HSAB"/>
    <property type="match status" value="1"/>
</dbReference>
<dbReference type="InterPro" id="IPR050268">
    <property type="entry name" value="NADH-dep_flavin_reductase"/>
</dbReference>
<dbReference type="KEGG" id="pwu:A8O14_11040"/>
<keyword evidence="2" id="KW-0560">Oxidoreductase</keyword>
<dbReference type="PANTHER" id="PTHR30466">
    <property type="entry name" value="FLAVIN REDUCTASE"/>
    <property type="match status" value="1"/>
</dbReference>
<evidence type="ECO:0000256" key="1">
    <source>
        <dbReference type="ARBA" id="ARBA00008898"/>
    </source>
</evidence>
<dbReference type="InterPro" id="IPR012349">
    <property type="entry name" value="Split_barrel_FMN-bd"/>
</dbReference>
<feature type="domain" description="Flavin reductase like" evidence="3">
    <location>
        <begin position="13"/>
        <end position="157"/>
    </location>
</feature>
<reference evidence="5" key="1">
    <citation type="submission" date="2016-05" db="EMBL/GenBank/DDBJ databases">
        <title>Polynucleobacter sp. QLW-P1FAT50C-4 genome.</title>
        <authorList>
            <person name="Hahn M.W."/>
        </authorList>
    </citation>
    <scope>NUCLEOTIDE SEQUENCE [LARGE SCALE GENOMIC DNA]</scope>
    <source>
        <strain evidence="5">QLW-P1FAT50C-4</strain>
    </source>
</reference>
<keyword evidence="5" id="KW-1185">Reference proteome</keyword>
<dbReference type="InterPro" id="IPR002563">
    <property type="entry name" value="Flavin_Rdtase-like_dom"/>
</dbReference>
<dbReference type="Pfam" id="PF01613">
    <property type="entry name" value="Flavin_Reduct"/>
    <property type="match status" value="1"/>
</dbReference>
<evidence type="ECO:0000313" key="5">
    <source>
        <dbReference type="Proteomes" id="UP000078463"/>
    </source>
</evidence>
<sequence>MTPFNSQDLRKGFASFATGVTVITCIDEGLNPHGITISSFNTVSLEPPLILWSLKKHSRLMPWVEVGKKHLIHVLERSQEDLAMHFATVKVDQFASIDHKLAASGLTQIDHCVAYYECETVSVHLGGDHNIIVAKVINLKNHPEKEPLIFARSKFVGLDFSEIKFS</sequence>
<evidence type="ECO:0000256" key="2">
    <source>
        <dbReference type="ARBA" id="ARBA00023002"/>
    </source>
</evidence>
<evidence type="ECO:0000259" key="3">
    <source>
        <dbReference type="SMART" id="SM00903"/>
    </source>
</evidence>
<accession>A0A191UHT3</accession>
<comment type="similarity">
    <text evidence="1">Belongs to the non-flavoprotein flavin reductase family.</text>
</comment>
<gene>
    <name evidence="4" type="ORF">A8O14_11040</name>
</gene>
<dbReference type="Gene3D" id="2.30.110.10">
    <property type="entry name" value="Electron Transport, Fmn-binding Protein, Chain A"/>
    <property type="match status" value="1"/>
</dbReference>
<dbReference type="STRING" id="1743168.A8O14_11040"/>
<dbReference type="SUPFAM" id="SSF50475">
    <property type="entry name" value="FMN-binding split barrel"/>
    <property type="match status" value="1"/>
</dbReference>
<dbReference type="EMBL" id="CP015922">
    <property type="protein sequence ID" value="ANJ00565.1"/>
    <property type="molecule type" value="Genomic_DNA"/>
</dbReference>
<dbReference type="GO" id="GO:0042602">
    <property type="term" value="F:riboflavin reductase (NADPH) activity"/>
    <property type="evidence" value="ECO:0007669"/>
    <property type="project" value="TreeGrafter"/>
</dbReference>
<name>A0A191UHT3_9BURK</name>
<dbReference type="SMART" id="SM00903">
    <property type="entry name" value="Flavin_Reduct"/>
    <property type="match status" value="1"/>
</dbReference>
<protein>
    <submittedName>
        <fullName evidence="4">Flavin reductase</fullName>
    </submittedName>
</protein>
<organism evidence="4 5">
    <name type="scientific">Polynucleobacter wuianus</name>
    <dbReference type="NCBI Taxonomy" id="1743168"/>
    <lineage>
        <taxon>Bacteria</taxon>
        <taxon>Pseudomonadati</taxon>
        <taxon>Pseudomonadota</taxon>
        <taxon>Betaproteobacteria</taxon>
        <taxon>Burkholderiales</taxon>
        <taxon>Burkholderiaceae</taxon>
        <taxon>Polynucleobacter</taxon>
    </lineage>
</organism>
<dbReference type="OrthoDB" id="9792858at2"/>
<dbReference type="Proteomes" id="UP000078463">
    <property type="component" value="Chromosome"/>
</dbReference>
<dbReference type="AlphaFoldDB" id="A0A191UHT3"/>
<proteinExistence type="inferred from homology"/>
<evidence type="ECO:0000313" key="4">
    <source>
        <dbReference type="EMBL" id="ANJ00565.1"/>
    </source>
</evidence>
<dbReference type="RefSeq" id="WP_068949559.1">
    <property type="nucleotide sequence ID" value="NZ_CP015922.1"/>
</dbReference>